<evidence type="ECO:0000256" key="1">
    <source>
        <dbReference type="SAM" id="MobiDB-lite"/>
    </source>
</evidence>
<proteinExistence type="predicted"/>
<sequence length="192" mass="22002">MASQIPEFGGTESDNVEVWLRRIEKVAEIHAAQEGVKYLAATSKLTGAARKWFEMGSGEMLESWTGFREAILKRYKRRILFHVAIQKIEARRWMYFKESFLEYAADKLALMHGLDLPDQEKIHLIIGGIGSRSLRETATALAAEDVDLFLHQMHNITSASGEADTRRQPKGKPVKKDERDKEKETRDQRELT</sequence>
<feature type="region of interest" description="Disordered" evidence="1">
    <location>
        <begin position="159"/>
        <end position="192"/>
    </location>
</feature>
<keyword evidence="3" id="KW-1185">Reference proteome</keyword>
<protein>
    <recommendedName>
        <fullName evidence="4">Retrotransposon gag domain-containing protein</fullName>
    </recommendedName>
</protein>
<evidence type="ECO:0008006" key="4">
    <source>
        <dbReference type="Google" id="ProtNLM"/>
    </source>
</evidence>
<gene>
    <name evidence="2" type="ORF">X777_05420</name>
</gene>
<dbReference type="AlphaFoldDB" id="A0A026X208"/>
<dbReference type="OMA" id="ANDAKDW"/>
<dbReference type="EMBL" id="KK107031">
    <property type="protein sequence ID" value="EZA62093.1"/>
    <property type="molecule type" value="Genomic_DNA"/>
</dbReference>
<name>A0A026X208_OOCBI</name>
<dbReference type="Proteomes" id="UP000053097">
    <property type="component" value="Unassembled WGS sequence"/>
</dbReference>
<evidence type="ECO:0000313" key="2">
    <source>
        <dbReference type="EMBL" id="EZA62093.1"/>
    </source>
</evidence>
<organism evidence="2 3">
    <name type="scientific">Ooceraea biroi</name>
    <name type="common">Clonal raider ant</name>
    <name type="synonym">Cerapachys biroi</name>
    <dbReference type="NCBI Taxonomy" id="2015173"/>
    <lineage>
        <taxon>Eukaryota</taxon>
        <taxon>Metazoa</taxon>
        <taxon>Ecdysozoa</taxon>
        <taxon>Arthropoda</taxon>
        <taxon>Hexapoda</taxon>
        <taxon>Insecta</taxon>
        <taxon>Pterygota</taxon>
        <taxon>Neoptera</taxon>
        <taxon>Endopterygota</taxon>
        <taxon>Hymenoptera</taxon>
        <taxon>Apocrita</taxon>
        <taxon>Aculeata</taxon>
        <taxon>Formicoidea</taxon>
        <taxon>Formicidae</taxon>
        <taxon>Dorylinae</taxon>
        <taxon>Ooceraea</taxon>
    </lineage>
</organism>
<accession>A0A026X208</accession>
<feature type="compositionally biased region" description="Basic and acidic residues" evidence="1">
    <location>
        <begin position="174"/>
        <end position="192"/>
    </location>
</feature>
<dbReference type="OrthoDB" id="8060624at2759"/>
<reference evidence="2 3" key="1">
    <citation type="journal article" date="2014" name="Curr. Biol.">
        <title>The genome of the clonal raider ant Cerapachys biroi.</title>
        <authorList>
            <person name="Oxley P.R."/>
            <person name="Ji L."/>
            <person name="Fetter-Pruneda I."/>
            <person name="McKenzie S.K."/>
            <person name="Li C."/>
            <person name="Hu H."/>
            <person name="Zhang G."/>
            <person name="Kronauer D.J."/>
        </authorList>
    </citation>
    <scope>NUCLEOTIDE SEQUENCE [LARGE SCALE GENOMIC DNA]</scope>
</reference>
<evidence type="ECO:0000313" key="3">
    <source>
        <dbReference type="Proteomes" id="UP000053097"/>
    </source>
</evidence>